<protein>
    <submittedName>
        <fullName evidence="2">DUF2306 domain-containing protein</fullName>
    </submittedName>
</protein>
<keyword evidence="1" id="KW-1133">Transmembrane helix</keyword>
<keyword evidence="1" id="KW-0812">Transmembrane</keyword>
<proteinExistence type="predicted"/>
<accession>A0A9X1ZU66</accession>
<feature type="transmembrane region" description="Helical" evidence="1">
    <location>
        <begin position="54"/>
        <end position="76"/>
    </location>
</feature>
<feature type="transmembrane region" description="Helical" evidence="1">
    <location>
        <begin position="88"/>
        <end position="109"/>
    </location>
</feature>
<dbReference type="Proteomes" id="UP001139150">
    <property type="component" value="Unassembled WGS sequence"/>
</dbReference>
<feature type="transmembrane region" description="Helical" evidence="1">
    <location>
        <begin position="181"/>
        <end position="201"/>
    </location>
</feature>
<dbReference type="RefSeq" id="WP_250094507.1">
    <property type="nucleotide sequence ID" value="NZ_JAKRYL010000001.1"/>
</dbReference>
<gene>
    <name evidence="2" type="ORF">MF646_00400</name>
</gene>
<organism evidence="2 3">
    <name type="scientific">Halalkalibacter alkaliphilus</name>
    <dbReference type="NCBI Taxonomy" id="2917993"/>
    <lineage>
        <taxon>Bacteria</taxon>
        <taxon>Bacillati</taxon>
        <taxon>Bacillota</taxon>
        <taxon>Bacilli</taxon>
        <taxon>Bacillales</taxon>
        <taxon>Bacillaceae</taxon>
        <taxon>Halalkalibacter</taxon>
    </lineage>
</organism>
<feature type="transmembrane region" description="Helical" evidence="1">
    <location>
        <begin position="154"/>
        <end position="175"/>
    </location>
</feature>
<dbReference type="InterPro" id="IPR018750">
    <property type="entry name" value="DUF2306_membrane"/>
</dbReference>
<keyword evidence="1" id="KW-0472">Membrane</keyword>
<evidence type="ECO:0000313" key="2">
    <source>
        <dbReference type="EMBL" id="MCL7745569.1"/>
    </source>
</evidence>
<feature type="transmembrane region" description="Helical" evidence="1">
    <location>
        <begin position="7"/>
        <end position="27"/>
    </location>
</feature>
<feature type="transmembrane region" description="Helical" evidence="1">
    <location>
        <begin position="115"/>
        <end position="133"/>
    </location>
</feature>
<evidence type="ECO:0000313" key="3">
    <source>
        <dbReference type="Proteomes" id="UP001139150"/>
    </source>
</evidence>
<dbReference type="Pfam" id="PF10067">
    <property type="entry name" value="DUF2306"/>
    <property type="match status" value="1"/>
</dbReference>
<reference evidence="2" key="1">
    <citation type="submission" date="2022-02" db="EMBL/GenBank/DDBJ databases">
        <title>Halalkalibacter sp. nov. isolated from Lonar Lake, India.</title>
        <authorList>
            <person name="Joshi A."/>
            <person name="Thite S."/>
            <person name="Lodha T."/>
        </authorList>
    </citation>
    <scope>NUCLEOTIDE SEQUENCE</scope>
    <source>
        <strain evidence="2">MEB205</strain>
    </source>
</reference>
<keyword evidence="3" id="KW-1185">Reference proteome</keyword>
<evidence type="ECO:0000256" key="1">
    <source>
        <dbReference type="SAM" id="Phobius"/>
    </source>
</evidence>
<name>A0A9X1ZU66_9BACI</name>
<sequence>MSKKIGFSIILLLSFVFVISAIVRYVVLDPVEVNAILIREGMAMFKMTNQLWNIALYIHIITAAFPLVIGPFLFIKKLRNRNLNLHRNLGKIYVLTILISSIAGIYLSFYAHGGILAILGFLCLNVAWLYTTFKAYTYIRKKQQVLHEEWMYRSYAVTFTAITFRMWSAIVGYSLDNFTAGYVSAIWLSWVGNLVVIELWIRFRLRKERRV</sequence>
<dbReference type="EMBL" id="JAKRYL010000001">
    <property type="protein sequence ID" value="MCL7745569.1"/>
    <property type="molecule type" value="Genomic_DNA"/>
</dbReference>
<comment type="caution">
    <text evidence="2">The sequence shown here is derived from an EMBL/GenBank/DDBJ whole genome shotgun (WGS) entry which is preliminary data.</text>
</comment>
<dbReference type="AlphaFoldDB" id="A0A9X1ZU66"/>